<evidence type="ECO:0000313" key="4">
    <source>
        <dbReference type="Proteomes" id="UP000266691"/>
    </source>
</evidence>
<evidence type="ECO:0000256" key="1">
    <source>
        <dbReference type="SAM" id="SignalP"/>
    </source>
</evidence>
<keyword evidence="1" id="KW-0732">Signal</keyword>
<gene>
    <name evidence="2" type="ORF">D2V05_16575</name>
    <name evidence="3" type="ORF">FQ017_16435</name>
</gene>
<dbReference type="EMBL" id="QXFI01000035">
    <property type="protein sequence ID" value="RIV42413.1"/>
    <property type="molecule type" value="Genomic_DNA"/>
</dbReference>
<feature type="chain" id="PRO_5017202522" evidence="1">
    <location>
        <begin position="26"/>
        <end position="256"/>
    </location>
</feature>
<dbReference type="EMBL" id="VNWK01000035">
    <property type="protein sequence ID" value="TXJ91443.1"/>
    <property type="molecule type" value="Genomic_DNA"/>
</dbReference>
<reference evidence="2 4" key="1">
    <citation type="submission" date="2018-08" db="EMBL/GenBank/DDBJ databases">
        <title>Proposal of Muricauda 72 sp.nov. and Muricauda NH166 sp.nov., isolated from seawater.</title>
        <authorList>
            <person name="Cheng H."/>
            <person name="Wu Y.-H."/>
            <person name="Guo L.-L."/>
            <person name="Xu X.-W."/>
        </authorList>
    </citation>
    <scope>NUCLEOTIDE SEQUENCE [LARGE SCALE GENOMIC DNA]</scope>
    <source>
        <strain evidence="2 4">72</strain>
    </source>
</reference>
<dbReference type="Proteomes" id="UP000321621">
    <property type="component" value="Unassembled WGS sequence"/>
</dbReference>
<sequence>MKKVKNSKYIQIVLLFWLSFSALNAQDETENPTEAVSYKPIDFNLQVKNMHLWRGLRVTDAPMTGALLHYTSKNGKFDTGFWGGAGFNGDYTEVDYYISYATHGFSIALWDINNYSDFPDAEVFDYDRSTTSHFVDLTLAYTFQKIPLKTSWSTILLGRDTYVADGGELENAFTNYVELSYNIFKKKHSSFGVSIAAAFSFVNDAHFYGDKVLNNFGIIYSRDVKVYQDIYLPVSATALWNTDQKFASIQVAIDLF</sequence>
<dbReference type="OrthoDB" id="638356at2"/>
<evidence type="ECO:0000313" key="5">
    <source>
        <dbReference type="Proteomes" id="UP000321621"/>
    </source>
</evidence>
<comment type="caution">
    <text evidence="2">The sequence shown here is derived from an EMBL/GenBank/DDBJ whole genome shotgun (WGS) entry which is preliminary data.</text>
</comment>
<protein>
    <submittedName>
        <fullName evidence="2">Uncharacterized protein</fullName>
    </submittedName>
</protein>
<keyword evidence="5" id="KW-1185">Reference proteome</keyword>
<dbReference type="RefSeq" id="WP_119648656.1">
    <property type="nucleotide sequence ID" value="NZ_QXFI01000035.1"/>
</dbReference>
<dbReference type="AlphaFoldDB" id="A0A3A1NFX0"/>
<proteinExistence type="predicted"/>
<feature type="signal peptide" evidence="1">
    <location>
        <begin position="1"/>
        <end position="25"/>
    </location>
</feature>
<dbReference type="Proteomes" id="UP000266691">
    <property type="component" value="Unassembled WGS sequence"/>
</dbReference>
<evidence type="ECO:0000313" key="3">
    <source>
        <dbReference type="EMBL" id="TXJ91443.1"/>
    </source>
</evidence>
<reference evidence="3 5" key="2">
    <citation type="submission" date="2019-07" db="EMBL/GenBank/DDBJ databases">
        <title>Draft genome of two Muricauda strains isolated from deep sea.</title>
        <authorList>
            <person name="Sun C."/>
        </authorList>
    </citation>
    <scope>NUCLEOTIDE SEQUENCE [LARGE SCALE GENOMIC DNA]</scope>
    <source>
        <strain evidence="3 5">72</strain>
    </source>
</reference>
<evidence type="ECO:0000313" key="2">
    <source>
        <dbReference type="EMBL" id="RIV42413.1"/>
    </source>
</evidence>
<name>A0A3A1NFX0_9FLAO</name>
<organism evidence="2 4">
    <name type="scientific">Flagellimonas pelagia</name>
    <dbReference type="NCBI Taxonomy" id="2306998"/>
    <lineage>
        <taxon>Bacteria</taxon>
        <taxon>Pseudomonadati</taxon>
        <taxon>Bacteroidota</taxon>
        <taxon>Flavobacteriia</taxon>
        <taxon>Flavobacteriales</taxon>
        <taxon>Flavobacteriaceae</taxon>
        <taxon>Flagellimonas</taxon>
    </lineage>
</organism>
<accession>A0A3A1NFX0</accession>